<dbReference type="AlphaFoldDB" id="A0A8J2UF16"/>
<proteinExistence type="predicted"/>
<protein>
    <recommendedName>
        <fullName evidence="2">Penicillin-binding protein transpeptidase domain-containing protein</fullName>
    </recommendedName>
</protein>
<name>A0A8J2UF16_9BACT</name>
<comment type="caution">
    <text evidence="3">The sequence shown here is derived from an EMBL/GenBank/DDBJ whole genome shotgun (WGS) entry which is preliminary data.</text>
</comment>
<dbReference type="InterPro" id="IPR001460">
    <property type="entry name" value="PCN-bd_Tpept"/>
</dbReference>
<dbReference type="RefSeq" id="WP_188934147.1">
    <property type="nucleotide sequence ID" value="NZ_BMJC01000004.1"/>
</dbReference>
<keyword evidence="4" id="KW-1185">Reference proteome</keyword>
<organism evidence="3 4">
    <name type="scientific">Puia dinghuensis</name>
    <dbReference type="NCBI Taxonomy" id="1792502"/>
    <lineage>
        <taxon>Bacteria</taxon>
        <taxon>Pseudomonadati</taxon>
        <taxon>Bacteroidota</taxon>
        <taxon>Chitinophagia</taxon>
        <taxon>Chitinophagales</taxon>
        <taxon>Chitinophagaceae</taxon>
        <taxon>Puia</taxon>
    </lineage>
</organism>
<sequence length="279" mass="31292">MFRSLLAIILIPVFFTACSTNNVTVDESLKNYFDSAGIKGCFGLYDNGQGHFTIYNLPRFRDSAYAPGATFDILQSLIAFQTGTLKDDKALLIITDTSIADLAHPGQKTVLRRGVTVTEAFRTISLTNDAVFNRIADSLGKDSVKKWVDSLQYGNKDLNGPDSTWEDYRLKITSDEQLGLVKKLYFDQLPFFKRSHELVRAMMSTEGNSNYNLSYKIGRVSYADGHVLGWVLGWIEENKHPYFFVLNFESSNGPMDVSAVGLQVVKNILRSMGFFNGKK</sequence>
<gene>
    <name evidence="3" type="ORF">GCM10011511_35520</name>
</gene>
<dbReference type="InterPro" id="IPR012338">
    <property type="entry name" value="Beta-lactam/transpept-like"/>
</dbReference>
<dbReference type="PROSITE" id="PS51257">
    <property type="entry name" value="PROKAR_LIPOPROTEIN"/>
    <property type="match status" value="1"/>
</dbReference>
<reference evidence="3" key="2">
    <citation type="submission" date="2020-09" db="EMBL/GenBank/DDBJ databases">
        <authorList>
            <person name="Sun Q."/>
            <person name="Zhou Y."/>
        </authorList>
    </citation>
    <scope>NUCLEOTIDE SEQUENCE</scope>
    <source>
        <strain evidence="3">CGMCC 1.15448</strain>
    </source>
</reference>
<dbReference type="SUPFAM" id="SSF56601">
    <property type="entry name" value="beta-lactamase/transpeptidase-like"/>
    <property type="match status" value="1"/>
</dbReference>
<evidence type="ECO:0000313" key="3">
    <source>
        <dbReference type="EMBL" id="GGB08904.1"/>
    </source>
</evidence>
<dbReference type="Gene3D" id="3.40.710.10">
    <property type="entry name" value="DD-peptidase/beta-lactamase superfamily"/>
    <property type="match status" value="1"/>
</dbReference>
<feature type="signal peptide" evidence="1">
    <location>
        <begin position="1"/>
        <end position="19"/>
    </location>
</feature>
<evidence type="ECO:0000259" key="2">
    <source>
        <dbReference type="Pfam" id="PF00905"/>
    </source>
</evidence>
<dbReference type="Proteomes" id="UP000607559">
    <property type="component" value="Unassembled WGS sequence"/>
</dbReference>
<dbReference type="Pfam" id="PF00905">
    <property type="entry name" value="Transpeptidase"/>
    <property type="match status" value="1"/>
</dbReference>
<reference evidence="3" key="1">
    <citation type="journal article" date="2014" name="Int. J. Syst. Evol. Microbiol.">
        <title>Complete genome sequence of Corynebacterium casei LMG S-19264T (=DSM 44701T), isolated from a smear-ripened cheese.</title>
        <authorList>
            <consortium name="US DOE Joint Genome Institute (JGI-PGF)"/>
            <person name="Walter F."/>
            <person name="Albersmeier A."/>
            <person name="Kalinowski J."/>
            <person name="Ruckert C."/>
        </authorList>
    </citation>
    <scope>NUCLEOTIDE SEQUENCE</scope>
    <source>
        <strain evidence="3">CGMCC 1.15448</strain>
    </source>
</reference>
<accession>A0A8J2UF16</accession>
<evidence type="ECO:0000256" key="1">
    <source>
        <dbReference type="SAM" id="SignalP"/>
    </source>
</evidence>
<dbReference type="EMBL" id="BMJC01000004">
    <property type="protein sequence ID" value="GGB08904.1"/>
    <property type="molecule type" value="Genomic_DNA"/>
</dbReference>
<keyword evidence="1" id="KW-0732">Signal</keyword>
<dbReference type="GO" id="GO:0008658">
    <property type="term" value="F:penicillin binding"/>
    <property type="evidence" value="ECO:0007669"/>
    <property type="project" value="InterPro"/>
</dbReference>
<feature type="chain" id="PRO_5035315879" description="Penicillin-binding protein transpeptidase domain-containing protein" evidence="1">
    <location>
        <begin position="20"/>
        <end position="279"/>
    </location>
</feature>
<feature type="domain" description="Penicillin-binding protein transpeptidase" evidence="2">
    <location>
        <begin position="61"/>
        <end position="269"/>
    </location>
</feature>
<evidence type="ECO:0000313" key="4">
    <source>
        <dbReference type="Proteomes" id="UP000607559"/>
    </source>
</evidence>